<protein>
    <submittedName>
        <fullName evidence="2">Unnamed protein product</fullName>
    </submittedName>
</protein>
<comment type="caution">
    <text evidence="2">The sequence shown here is derived from an EMBL/GenBank/DDBJ whole genome shotgun (WGS) entry which is preliminary data.</text>
</comment>
<evidence type="ECO:0000256" key="1">
    <source>
        <dbReference type="SAM" id="MobiDB-lite"/>
    </source>
</evidence>
<name>A0AAN4YJV6_ASPOZ</name>
<evidence type="ECO:0000313" key="2">
    <source>
        <dbReference type="EMBL" id="GMG30778.1"/>
    </source>
</evidence>
<reference evidence="2" key="1">
    <citation type="submission" date="2023-04" db="EMBL/GenBank/DDBJ databases">
        <title>Aspergillus oryzae NBRC 4228.</title>
        <authorList>
            <person name="Ichikawa N."/>
            <person name="Sato H."/>
            <person name="Tonouchi N."/>
        </authorList>
    </citation>
    <scope>NUCLEOTIDE SEQUENCE</scope>
    <source>
        <strain evidence="2">NBRC 4228</strain>
    </source>
</reference>
<feature type="region of interest" description="Disordered" evidence="1">
    <location>
        <begin position="32"/>
        <end position="51"/>
    </location>
</feature>
<organism evidence="2 3">
    <name type="scientific">Aspergillus oryzae</name>
    <name type="common">Yellow koji mold</name>
    <dbReference type="NCBI Taxonomy" id="5062"/>
    <lineage>
        <taxon>Eukaryota</taxon>
        <taxon>Fungi</taxon>
        <taxon>Dikarya</taxon>
        <taxon>Ascomycota</taxon>
        <taxon>Pezizomycotina</taxon>
        <taxon>Eurotiomycetes</taxon>
        <taxon>Eurotiomycetidae</taxon>
        <taxon>Eurotiales</taxon>
        <taxon>Aspergillaceae</taxon>
        <taxon>Aspergillus</taxon>
        <taxon>Aspergillus subgen. Circumdati</taxon>
    </lineage>
</organism>
<dbReference type="EMBL" id="BSYA01000075">
    <property type="protein sequence ID" value="GMG30778.1"/>
    <property type="molecule type" value="Genomic_DNA"/>
</dbReference>
<dbReference type="Proteomes" id="UP001165205">
    <property type="component" value="Unassembled WGS sequence"/>
</dbReference>
<accession>A0AAN4YJV6</accession>
<evidence type="ECO:0000313" key="3">
    <source>
        <dbReference type="Proteomes" id="UP001165205"/>
    </source>
</evidence>
<gene>
    <name evidence="2" type="ORF">Aory04_000678500</name>
</gene>
<sequence length="71" mass="7967">MGIDDIQKKVLADAVWRLHSIIPDVMDGAAFDKGREEEKSPAGGARQSVEYLPKPPELKMDEYLVNKKEVL</sequence>
<proteinExistence type="predicted"/>
<dbReference type="AlphaFoldDB" id="A0AAN4YJV6"/>